<evidence type="ECO:0000256" key="3">
    <source>
        <dbReference type="ARBA" id="ARBA00023163"/>
    </source>
</evidence>
<evidence type="ECO:0000313" key="6">
    <source>
        <dbReference type="EMBL" id="EFG04427.2"/>
    </source>
</evidence>
<gene>
    <name evidence="6" type="ORF">SCLAV_p0940</name>
</gene>
<dbReference type="GO" id="GO:0003700">
    <property type="term" value="F:DNA-binding transcription factor activity"/>
    <property type="evidence" value="ECO:0007669"/>
    <property type="project" value="TreeGrafter"/>
</dbReference>
<dbReference type="Gene3D" id="1.10.10.60">
    <property type="entry name" value="Homeodomain-like"/>
    <property type="match status" value="1"/>
</dbReference>
<evidence type="ECO:0000256" key="4">
    <source>
        <dbReference type="PROSITE-ProRule" id="PRU00335"/>
    </source>
</evidence>
<dbReference type="SUPFAM" id="SSF48498">
    <property type="entry name" value="Tetracyclin repressor-like, C-terminal domain"/>
    <property type="match status" value="1"/>
</dbReference>
<dbReference type="Pfam" id="PF00440">
    <property type="entry name" value="TetR_N"/>
    <property type="match status" value="1"/>
</dbReference>
<dbReference type="PANTHER" id="PTHR30055:SF148">
    <property type="entry name" value="TETR-FAMILY TRANSCRIPTIONAL REGULATOR"/>
    <property type="match status" value="1"/>
</dbReference>
<dbReference type="SUPFAM" id="SSF46689">
    <property type="entry name" value="Homeodomain-like"/>
    <property type="match status" value="1"/>
</dbReference>
<dbReference type="EMBL" id="CM000914">
    <property type="protein sequence ID" value="EFG04427.2"/>
    <property type="molecule type" value="Genomic_DNA"/>
</dbReference>
<protein>
    <submittedName>
        <fullName evidence="6">TetR family transcriptional regulator</fullName>
    </submittedName>
</protein>
<dbReference type="InterPro" id="IPR009057">
    <property type="entry name" value="Homeodomain-like_sf"/>
</dbReference>
<dbReference type="InterPro" id="IPR036271">
    <property type="entry name" value="Tet_transcr_reg_TetR-rel_C_sf"/>
</dbReference>
<reference evidence="6 7" key="1">
    <citation type="journal article" date="2010" name="Genome Biol. Evol.">
        <title>The sequence of a 1.8-mb bacterial linear plasmid reveals a rich evolutionary reservoir of secondary metabolic pathways.</title>
        <authorList>
            <person name="Medema M.H."/>
            <person name="Trefzer A."/>
            <person name="Kovalchuk A."/>
            <person name="van den Berg M."/>
            <person name="Mueller U."/>
            <person name="Heijne W."/>
            <person name="Wu L."/>
            <person name="Alam M.T."/>
            <person name="Ronning C.M."/>
            <person name="Nierman W.C."/>
            <person name="Bovenberg R.A.L."/>
            <person name="Breitling R."/>
            <person name="Takano E."/>
        </authorList>
    </citation>
    <scope>NUCLEOTIDE SEQUENCE [LARGE SCALE GENOMIC DNA]</scope>
    <source>
        <strain evidence="7">ATCC 27064 / DSM 738 / JCM 4710 / NBRC 13307 / NCIMB 12785 / NRRL 3585 / VKM Ac-602</strain>
        <plasmid evidence="6">pSCL4</plasmid>
    </source>
</reference>
<accession>D5SKI4</accession>
<evidence type="ECO:0000259" key="5">
    <source>
        <dbReference type="PROSITE" id="PS50977"/>
    </source>
</evidence>
<evidence type="ECO:0000256" key="2">
    <source>
        <dbReference type="ARBA" id="ARBA00023125"/>
    </source>
</evidence>
<dbReference type="InterPro" id="IPR001647">
    <property type="entry name" value="HTH_TetR"/>
</dbReference>
<dbReference type="InterPro" id="IPR050109">
    <property type="entry name" value="HTH-type_TetR-like_transc_reg"/>
</dbReference>
<geneLocation type="plasmid" evidence="6 7">
    <name>pSCL4</name>
</geneLocation>
<dbReference type="Pfam" id="PF16859">
    <property type="entry name" value="TetR_C_11"/>
    <property type="match status" value="1"/>
</dbReference>
<evidence type="ECO:0000313" key="7">
    <source>
        <dbReference type="Proteomes" id="UP000002357"/>
    </source>
</evidence>
<dbReference type="PANTHER" id="PTHR30055">
    <property type="entry name" value="HTH-TYPE TRANSCRIPTIONAL REGULATOR RUTR"/>
    <property type="match status" value="1"/>
</dbReference>
<proteinExistence type="predicted"/>
<feature type="DNA-binding region" description="H-T-H motif" evidence="4">
    <location>
        <begin position="43"/>
        <end position="62"/>
    </location>
</feature>
<dbReference type="GO" id="GO:0000976">
    <property type="term" value="F:transcription cis-regulatory region binding"/>
    <property type="evidence" value="ECO:0007669"/>
    <property type="project" value="TreeGrafter"/>
</dbReference>
<feature type="domain" description="HTH tetR-type" evidence="5">
    <location>
        <begin position="20"/>
        <end position="80"/>
    </location>
</feature>
<organism evidence="6 7">
    <name type="scientific">Streptomyces clavuligerus</name>
    <dbReference type="NCBI Taxonomy" id="1901"/>
    <lineage>
        <taxon>Bacteria</taxon>
        <taxon>Bacillati</taxon>
        <taxon>Actinomycetota</taxon>
        <taxon>Actinomycetes</taxon>
        <taxon>Kitasatosporales</taxon>
        <taxon>Streptomycetaceae</taxon>
        <taxon>Streptomyces</taxon>
    </lineage>
</organism>
<sequence length="210" mass="23268">MPRQETSKAPRRVVGRRRGEALEAAILDAAWDELNERGYTNLTTDSVARRAGTSKPVLYRRWADKRKLVEAAVVRRNVTQLTVPADTGSLRGDLIATLTGASERQGPVLAQLSLLLAGYFAETETSFTELREMIIAGRRSGRDEIMERAIARGEIDPSRLTPRIAALPFDLLRGETMMTLRPVAPEVIEEIVDTIFLPLVRPADGDRSSD</sequence>
<name>D5SKI4_STRCL</name>
<dbReference type="eggNOG" id="COG1309">
    <property type="taxonomic scope" value="Bacteria"/>
</dbReference>
<evidence type="ECO:0000256" key="1">
    <source>
        <dbReference type="ARBA" id="ARBA00023015"/>
    </source>
</evidence>
<dbReference type="Proteomes" id="UP000002357">
    <property type="component" value="Plasmid pSCL4"/>
</dbReference>
<keyword evidence="6" id="KW-0614">Plasmid</keyword>
<keyword evidence="3" id="KW-0804">Transcription</keyword>
<dbReference type="Gene3D" id="1.10.357.10">
    <property type="entry name" value="Tetracycline Repressor, domain 2"/>
    <property type="match status" value="1"/>
</dbReference>
<keyword evidence="1" id="KW-0805">Transcription regulation</keyword>
<keyword evidence="2 4" id="KW-0238">DNA-binding</keyword>
<keyword evidence="7" id="KW-1185">Reference proteome</keyword>
<dbReference type="PRINTS" id="PR00455">
    <property type="entry name" value="HTHTETR"/>
</dbReference>
<dbReference type="AlphaFoldDB" id="D5SKI4"/>
<dbReference type="PROSITE" id="PS50977">
    <property type="entry name" value="HTH_TETR_2"/>
    <property type="match status" value="1"/>
</dbReference>
<dbReference type="InterPro" id="IPR011075">
    <property type="entry name" value="TetR_C"/>
</dbReference>